<evidence type="ECO:0000313" key="3">
    <source>
        <dbReference type="Proteomes" id="UP000219546"/>
    </source>
</evidence>
<dbReference type="AlphaFoldDB" id="A0A285D556"/>
<keyword evidence="3" id="KW-1185">Reference proteome</keyword>
<name>A0A285D556_9BACI</name>
<sequence>MKKIQGGPKWLYPLFVMGSRWKLLFPEYGRNIPFTIVNSPRVGKTGEEQVHWERIFYFGEKKRYFNALMSFDQERQIIKDYLGEPSLLYSDLVLTVSKEGALIITSKRQRLIIGRIEIPLPKPLQGLATVTERYVEERAAYSIQVIVRNPLIGDVFSYEGEFRENNTI</sequence>
<gene>
    <name evidence="2" type="ORF">SAMN05877753_109143</name>
</gene>
<dbReference type="Pfam" id="PF13761">
    <property type="entry name" value="DUF4166"/>
    <property type="match status" value="1"/>
</dbReference>
<organism evidence="2 3">
    <name type="scientific">Bacillus oleivorans</name>
    <dbReference type="NCBI Taxonomy" id="1448271"/>
    <lineage>
        <taxon>Bacteria</taxon>
        <taxon>Bacillati</taxon>
        <taxon>Bacillota</taxon>
        <taxon>Bacilli</taxon>
        <taxon>Bacillales</taxon>
        <taxon>Bacillaceae</taxon>
        <taxon>Bacillus</taxon>
    </lineage>
</organism>
<feature type="domain" description="DUF4166" evidence="1">
    <location>
        <begin position="1"/>
        <end position="162"/>
    </location>
</feature>
<accession>A0A285D556</accession>
<dbReference type="EMBL" id="OAOP01000009">
    <property type="protein sequence ID" value="SNX74486.1"/>
    <property type="molecule type" value="Genomic_DNA"/>
</dbReference>
<evidence type="ECO:0000259" key="1">
    <source>
        <dbReference type="Pfam" id="PF13761"/>
    </source>
</evidence>
<evidence type="ECO:0000313" key="2">
    <source>
        <dbReference type="EMBL" id="SNX74486.1"/>
    </source>
</evidence>
<proteinExistence type="predicted"/>
<reference evidence="2 3" key="1">
    <citation type="submission" date="2017-08" db="EMBL/GenBank/DDBJ databases">
        <authorList>
            <person name="de Groot N.N."/>
        </authorList>
    </citation>
    <scope>NUCLEOTIDE SEQUENCE [LARGE SCALE GENOMIC DNA]</scope>
    <source>
        <strain evidence="2 3">JC228</strain>
    </source>
</reference>
<protein>
    <submittedName>
        <fullName evidence="2">Uncharacterized protein DUF4166</fullName>
    </submittedName>
</protein>
<dbReference type="Proteomes" id="UP000219546">
    <property type="component" value="Unassembled WGS sequence"/>
</dbReference>
<dbReference type="InterPro" id="IPR025311">
    <property type="entry name" value="DUF4166"/>
</dbReference>